<dbReference type="InterPro" id="IPR052514">
    <property type="entry name" value="SAM-dependent_MTase"/>
</dbReference>
<organism evidence="3 4">
    <name type="scientific">Sphagnum troendelagicum</name>
    <dbReference type="NCBI Taxonomy" id="128251"/>
    <lineage>
        <taxon>Eukaryota</taxon>
        <taxon>Viridiplantae</taxon>
        <taxon>Streptophyta</taxon>
        <taxon>Embryophyta</taxon>
        <taxon>Bryophyta</taxon>
        <taxon>Sphagnophytina</taxon>
        <taxon>Sphagnopsida</taxon>
        <taxon>Sphagnales</taxon>
        <taxon>Sphagnaceae</taxon>
        <taxon>Sphagnum</taxon>
    </lineage>
</organism>
<accession>A0ABP0UYB7</accession>
<keyword evidence="1" id="KW-0812">Transmembrane</keyword>
<sequence>MEPNTSYRIAIKNQRQDISRVVSSFQCYKGTMCQYLIIIVIVTILLIPFRSTFLPNHDTSIDQNRLHKLIVDNQDDKSTSLHDRRKLVDVLHDLFDTAAEYNRNGSLNVVDTQTEPNFPIFVCDGCERCDVCTFIRPLGYFAPVLTMIFKYILGGGQCNRGPLVVDVGANMGYFSAYAAALGCKVASFEPNKHPRQYLEATAALLDPSHTLWKVYPMAIGEEGKEVEFIEDVGWGGGRVSTDKANLTGLEHLLGMQKEKVKKQIVELIQLDAVVKEDILLLKIDTEGYEEFVIQGSKSVFKHHNVHNVLIEVKTQNDPTKRDFMYHLMKEVGHFTHVYMFHDVYNYTRLDLRTFDCIQNGAYMEEVTDIIAKKKYDEKLTSQDYWFRKKALPLF</sequence>
<evidence type="ECO:0000313" key="4">
    <source>
        <dbReference type="Proteomes" id="UP001497512"/>
    </source>
</evidence>
<evidence type="ECO:0000256" key="1">
    <source>
        <dbReference type="SAM" id="Phobius"/>
    </source>
</evidence>
<dbReference type="Gene3D" id="3.40.50.150">
    <property type="entry name" value="Vaccinia Virus protein VP39"/>
    <property type="match status" value="1"/>
</dbReference>
<dbReference type="InterPro" id="IPR006342">
    <property type="entry name" value="FkbM_mtfrase"/>
</dbReference>
<feature type="transmembrane region" description="Helical" evidence="1">
    <location>
        <begin position="32"/>
        <end position="49"/>
    </location>
</feature>
<keyword evidence="1" id="KW-1133">Transmembrane helix</keyword>
<dbReference type="Proteomes" id="UP001497512">
    <property type="component" value="Chromosome 7"/>
</dbReference>
<keyword evidence="4" id="KW-1185">Reference proteome</keyword>
<feature type="domain" description="Methyltransferase FkbM" evidence="2">
    <location>
        <begin position="166"/>
        <end position="328"/>
    </location>
</feature>
<dbReference type="PANTHER" id="PTHR34203:SF15">
    <property type="entry name" value="SLL1173 PROTEIN"/>
    <property type="match status" value="1"/>
</dbReference>
<dbReference type="InterPro" id="IPR029063">
    <property type="entry name" value="SAM-dependent_MTases_sf"/>
</dbReference>
<evidence type="ECO:0000313" key="3">
    <source>
        <dbReference type="EMBL" id="CAK9232439.1"/>
    </source>
</evidence>
<name>A0ABP0UYB7_9BRYO</name>
<dbReference type="Pfam" id="PF05050">
    <property type="entry name" value="Methyltransf_21"/>
    <property type="match status" value="1"/>
</dbReference>
<keyword evidence="1" id="KW-0472">Membrane</keyword>
<gene>
    <name evidence="3" type="ORF">CSSPTR1EN2_LOCUS21258</name>
</gene>
<proteinExistence type="predicted"/>
<reference evidence="3" key="1">
    <citation type="submission" date="2024-02" db="EMBL/GenBank/DDBJ databases">
        <authorList>
            <consortium name="ELIXIR-Norway"/>
            <consortium name="Elixir Norway"/>
        </authorList>
    </citation>
    <scope>NUCLEOTIDE SEQUENCE</scope>
</reference>
<dbReference type="PANTHER" id="PTHR34203">
    <property type="entry name" value="METHYLTRANSFERASE, FKBM FAMILY PROTEIN"/>
    <property type="match status" value="1"/>
</dbReference>
<evidence type="ECO:0000259" key="2">
    <source>
        <dbReference type="Pfam" id="PF05050"/>
    </source>
</evidence>
<dbReference type="SUPFAM" id="SSF53335">
    <property type="entry name" value="S-adenosyl-L-methionine-dependent methyltransferases"/>
    <property type="match status" value="1"/>
</dbReference>
<dbReference type="NCBIfam" id="TIGR01444">
    <property type="entry name" value="fkbM_fam"/>
    <property type="match status" value="1"/>
</dbReference>
<dbReference type="EMBL" id="OZ019899">
    <property type="protein sequence ID" value="CAK9232439.1"/>
    <property type="molecule type" value="Genomic_DNA"/>
</dbReference>
<protein>
    <recommendedName>
        <fullName evidence="2">Methyltransferase FkbM domain-containing protein</fullName>
    </recommendedName>
</protein>